<evidence type="ECO:0000256" key="2">
    <source>
        <dbReference type="ARBA" id="ARBA00005594"/>
    </source>
</evidence>
<evidence type="ECO:0000259" key="11">
    <source>
        <dbReference type="Pfam" id="PF19269"/>
    </source>
</evidence>
<dbReference type="InterPro" id="IPR042078">
    <property type="entry name" value="Lys-tRNA-ligase_SC_fold"/>
</dbReference>
<dbReference type="GO" id="GO:0000049">
    <property type="term" value="F:tRNA binding"/>
    <property type="evidence" value="ECO:0007669"/>
    <property type="project" value="InterPro"/>
</dbReference>
<keyword evidence="7 10" id="KW-0648">Protein biosynthesis</keyword>
<evidence type="ECO:0000256" key="9">
    <source>
        <dbReference type="ARBA" id="ARBA00048573"/>
    </source>
</evidence>
<evidence type="ECO:0000256" key="3">
    <source>
        <dbReference type="ARBA" id="ARBA00022490"/>
    </source>
</evidence>
<reference evidence="12 13" key="1">
    <citation type="journal article" date="2016" name="Nat. Microbiol.">
        <title>Genomic inference of the metabolism of cosmopolitan subsurface Archaea, Hadesarchaea.</title>
        <authorList>
            <person name="Baker B.J."/>
            <person name="Saw J.H."/>
            <person name="Lind A.E."/>
            <person name="Lazar C.S."/>
            <person name="Hinrichs K.-U."/>
            <person name="Teske A.P."/>
            <person name="Ettema T.J."/>
        </authorList>
    </citation>
    <scope>NUCLEOTIDE SEQUENCE [LARGE SCALE GENOMIC DNA]</scope>
</reference>
<evidence type="ECO:0000256" key="4">
    <source>
        <dbReference type="ARBA" id="ARBA00022598"/>
    </source>
</evidence>
<comment type="subcellular location">
    <subcellularLocation>
        <location evidence="1 10">Cytoplasm</location>
    </subcellularLocation>
</comment>
<dbReference type="Gene3D" id="3.40.50.620">
    <property type="entry name" value="HUPs"/>
    <property type="match status" value="2"/>
</dbReference>
<comment type="caution">
    <text evidence="12">The sequence shown here is derived from an EMBL/GenBank/DDBJ whole genome shotgun (WGS) entry which is preliminary data.</text>
</comment>
<dbReference type="InterPro" id="IPR045462">
    <property type="entry name" value="aa-tRNA-synth_I_cd-bd"/>
</dbReference>
<keyword evidence="8 10" id="KW-0030">Aminoacyl-tRNA synthetase</keyword>
<dbReference type="GO" id="GO:0005524">
    <property type="term" value="F:ATP binding"/>
    <property type="evidence" value="ECO:0007669"/>
    <property type="project" value="UniProtKB-UniRule"/>
</dbReference>
<proteinExistence type="inferred from homology"/>
<evidence type="ECO:0000313" key="13">
    <source>
        <dbReference type="Proteomes" id="UP000074294"/>
    </source>
</evidence>
<evidence type="ECO:0000256" key="10">
    <source>
        <dbReference type="HAMAP-Rule" id="MF_00177"/>
    </source>
</evidence>
<dbReference type="InterPro" id="IPR014729">
    <property type="entry name" value="Rossmann-like_a/b/a_fold"/>
</dbReference>
<evidence type="ECO:0000256" key="5">
    <source>
        <dbReference type="ARBA" id="ARBA00022741"/>
    </source>
</evidence>
<keyword evidence="5 10" id="KW-0547">Nucleotide-binding</keyword>
<accession>A0A147JWB8</accession>
<dbReference type="AlphaFoldDB" id="A0A147JWB8"/>
<dbReference type="Proteomes" id="UP000074294">
    <property type="component" value="Unassembled WGS sequence"/>
</dbReference>
<comment type="caution">
    <text evidence="10">Lacks conserved residue(s) required for the propagation of feature annotation.</text>
</comment>
<dbReference type="GO" id="GO:0006430">
    <property type="term" value="P:lysyl-tRNA aminoacylation"/>
    <property type="evidence" value="ECO:0007669"/>
    <property type="project" value="UniProtKB-UniRule"/>
</dbReference>
<keyword evidence="6 10" id="KW-0067">ATP-binding</keyword>
<dbReference type="NCBIfam" id="TIGR00467">
    <property type="entry name" value="lysS_arch"/>
    <property type="match status" value="1"/>
</dbReference>
<dbReference type="InterPro" id="IPR002904">
    <property type="entry name" value="Lys-tRNA-ligase"/>
</dbReference>
<comment type="similarity">
    <text evidence="2 10">Belongs to the class-I aminoacyl-tRNA synthetase family.</text>
</comment>
<dbReference type="HAMAP" id="MF_00177">
    <property type="entry name" value="Lys_tRNA_synth_class1"/>
    <property type="match status" value="1"/>
</dbReference>
<dbReference type="EC" id="6.1.1.6" evidence="10"/>
<keyword evidence="3 10" id="KW-0963">Cytoplasm</keyword>
<sequence>MHWIDAVAQQLVKRGGKQVIASGISISGHIHIGHSNDVFIADAVRRAVEELGHEAESIWYADDYDPMRRVPWPLNEGELAEKYKQYLGFPYVNIPSPDPGYRSFVDYFSRPFIEALPLFGIKVKIYSGAEAYRSGRMAEAIRAALENAATIRSILNEYRDRPLPENWLPVDAVCENCGRISTTRAISWRGDYVTYRCEGTDYVAGCGHEGEADYTRGGAKLTWRVEWPARWKLLGVTCEPFGKDHAVRGGSYDTGKLIAKKVFNYEAPYPIPYEWVSMKGKRLSSSRGVVFTLKQWLEIAEPEILRYFIFRSKPMKAKEFDPGLTLLDLIEEYDLVESAYYGGGEEGKREEQQRRIYELSQVGQVSKTPIRRIPYRFAAVLAQVTTDEKKSIEILISRKMLVNPSELEIKLALRRLELARNWVREYAPENLRFKVLEQLPSGISLTPKQKQGLRQLAEDLAQREFTPVELHNHVYSVAERAGLRSDELFRAIYLVLLGRESGPRVGNFISALDRDFVIARFREASL</sequence>
<feature type="domain" description="Aminoacyl-tRNA synthetase class I anticodon-binding" evidence="11">
    <location>
        <begin position="446"/>
        <end position="524"/>
    </location>
</feature>
<name>A0A147JWB8_HADYE</name>
<dbReference type="SUPFAM" id="SSF48163">
    <property type="entry name" value="An anticodon-binding domain of class I aminoacyl-tRNA synthetases"/>
    <property type="match status" value="1"/>
</dbReference>
<dbReference type="SUPFAM" id="SSF52374">
    <property type="entry name" value="Nucleotidylyl transferase"/>
    <property type="match status" value="1"/>
</dbReference>
<evidence type="ECO:0000313" key="12">
    <source>
        <dbReference type="EMBL" id="KUO40731.1"/>
    </source>
</evidence>
<dbReference type="Pfam" id="PF19269">
    <property type="entry name" value="Anticodon_2"/>
    <property type="match status" value="1"/>
</dbReference>
<dbReference type="Gene3D" id="6.10.20.10">
    <property type="entry name" value="Lysine tRNA ligase, stem contact fold domain"/>
    <property type="match status" value="1"/>
</dbReference>
<evidence type="ECO:0000256" key="8">
    <source>
        <dbReference type="ARBA" id="ARBA00023146"/>
    </source>
</evidence>
<dbReference type="Gene3D" id="1.10.10.350">
    <property type="match status" value="1"/>
</dbReference>
<dbReference type="STRING" id="1776334.APZ16_01050"/>
<dbReference type="Pfam" id="PF01921">
    <property type="entry name" value="tRNA-synt_1f"/>
    <property type="match status" value="1"/>
</dbReference>
<evidence type="ECO:0000256" key="7">
    <source>
        <dbReference type="ARBA" id="ARBA00022917"/>
    </source>
</evidence>
<organism evidence="12 13">
    <name type="scientific">Hadarchaeum yellowstonense</name>
    <dbReference type="NCBI Taxonomy" id="1776334"/>
    <lineage>
        <taxon>Archaea</taxon>
        <taxon>Methanobacteriati</taxon>
        <taxon>Candidatus Hadarchaeota</taxon>
        <taxon>Candidatus Hadarchaeia</taxon>
        <taxon>Candidatus Hadarchaeales</taxon>
        <taxon>Candidatus Hadarchaeaceae</taxon>
        <taxon>Candidatus Hadarchaeum</taxon>
    </lineage>
</organism>
<keyword evidence="4 10" id="KW-0436">Ligase</keyword>
<dbReference type="InterPro" id="IPR020751">
    <property type="entry name" value="aa-tRNA-synth_I_codon-bd_sub2"/>
</dbReference>
<evidence type="ECO:0000256" key="6">
    <source>
        <dbReference type="ARBA" id="ARBA00022840"/>
    </source>
</evidence>
<dbReference type="PANTHER" id="PTHR37940">
    <property type="entry name" value="LYSINE--TRNA LIGASE"/>
    <property type="match status" value="1"/>
</dbReference>
<gene>
    <name evidence="10" type="primary">lysS</name>
    <name evidence="12" type="ORF">APZ16_01050</name>
</gene>
<dbReference type="Gene3D" id="1.10.10.770">
    <property type="match status" value="1"/>
</dbReference>
<dbReference type="EMBL" id="LQMQ01000036">
    <property type="protein sequence ID" value="KUO40731.1"/>
    <property type="molecule type" value="Genomic_DNA"/>
</dbReference>
<dbReference type="GO" id="GO:0004824">
    <property type="term" value="F:lysine-tRNA ligase activity"/>
    <property type="evidence" value="ECO:0007669"/>
    <property type="project" value="UniProtKB-UniRule"/>
</dbReference>
<dbReference type="GO" id="GO:0005737">
    <property type="term" value="C:cytoplasm"/>
    <property type="evidence" value="ECO:0007669"/>
    <property type="project" value="UniProtKB-SubCell"/>
</dbReference>
<dbReference type="PANTHER" id="PTHR37940:SF1">
    <property type="entry name" value="LYSINE--TRNA LIGASE"/>
    <property type="match status" value="1"/>
</dbReference>
<feature type="short sequence motif" description="'HIGH' region" evidence="10">
    <location>
        <begin position="26"/>
        <end position="34"/>
    </location>
</feature>
<comment type="catalytic activity">
    <reaction evidence="9 10">
        <text>tRNA(Lys) + L-lysine + ATP = L-lysyl-tRNA(Lys) + AMP + diphosphate</text>
        <dbReference type="Rhea" id="RHEA:20792"/>
        <dbReference type="Rhea" id="RHEA-COMP:9696"/>
        <dbReference type="Rhea" id="RHEA-COMP:9697"/>
        <dbReference type="ChEBI" id="CHEBI:30616"/>
        <dbReference type="ChEBI" id="CHEBI:32551"/>
        <dbReference type="ChEBI" id="CHEBI:33019"/>
        <dbReference type="ChEBI" id="CHEBI:78442"/>
        <dbReference type="ChEBI" id="CHEBI:78529"/>
        <dbReference type="ChEBI" id="CHEBI:456215"/>
        <dbReference type="EC" id="6.1.1.6"/>
    </reaction>
</comment>
<evidence type="ECO:0000256" key="1">
    <source>
        <dbReference type="ARBA" id="ARBA00004496"/>
    </source>
</evidence>
<protein>
    <recommendedName>
        <fullName evidence="10">Lysine--tRNA ligase</fullName>
        <ecNumber evidence="10">6.1.1.6</ecNumber>
    </recommendedName>
    <alternativeName>
        <fullName evidence="10">Lysyl-tRNA synthetase</fullName>
        <shortName evidence="10">LysRS</shortName>
    </alternativeName>
</protein>
<dbReference type="InterPro" id="IPR008925">
    <property type="entry name" value="aa_tRNA-synth_I_cd-bd_sf"/>
</dbReference>